<evidence type="ECO:0000313" key="2">
    <source>
        <dbReference type="Proteomes" id="UP001609175"/>
    </source>
</evidence>
<comment type="caution">
    <text evidence="1">The sequence shown here is derived from an EMBL/GenBank/DDBJ whole genome shotgun (WGS) entry which is preliminary data.</text>
</comment>
<organism evidence="1 2">
    <name type="scientific">Antrihabitans spumae</name>
    <dbReference type="NCBI Taxonomy" id="3373370"/>
    <lineage>
        <taxon>Bacteria</taxon>
        <taxon>Bacillati</taxon>
        <taxon>Actinomycetota</taxon>
        <taxon>Actinomycetes</taxon>
        <taxon>Mycobacteriales</taxon>
        <taxon>Nocardiaceae</taxon>
        <taxon>Antrihabitans</taxon>
    </lineage>
</organism>
<evidence type="ECO:0000313" key="1">
    <source>
        <dbReference type="EMBL" id="MFH5209278.1"/>
    </source>
</evidence>
<gene>
    <name evidence="1" type="ORF">ACHIPZ_13890</name>
</gene>
<dbReference type="RefSeq" id="WP_395115017.1">
    <property type="nucleotide sequence ID" value="NZ_JBIMSO010000051.1"/>
</dbReference>
<evidence type="ECO:0008006" key="3">
    <source>
        <dbReference type="Google" id="ProtNLM"/>
    </source>
</evidence>
<dbReference type="EMBL" id="JBIMSO010000051">
    <property type="protein sequence ID" value="MFH5209278.1"/>
    <property type="molecule type" value="Genomic_DNA"/>
</dbReference>
<accession>A0ABW7JMS4</accession>
<dbReference type="Proteomes" id="UP001609175">
    <property type="component" value="Unassembled WGS sequence"/>
</dbReference>
<protein>
    <recommendedName>
        <fullName evidence="3">Minor tail protein</fullName>
    </recommendedName>
</protein>
<sequence length="377" mass="40465">MAERVTFPATMIVDRQVSVTGLPTLQATLEVSEEVKTLPLPTGKQGADGPRGIPRATWIRQDPPIANAGARPVGLTDADIGKWWQRLDDNGMDTWTDIGWVHSANCVGVQGPIAFPNQVEVTETLSVPKVRTAGMLLTGPSTEQGARVTVPSGVRGIQGDPGPSTAIRTRTDYDDTIGPVHNSMFAWRNRSNIVQLSKTGKFRAQFPVSYGPWAKYGTDFAVPPALSNVDTLELVVIDIPALPFRWRPIVHAVVSLSADGGTPTAQPHLWARLDSPEGPPVGVGLYAMGLQGMQSLNASFATVLRPWFSTTGGFDKGGIYPQVRLSPSSTACTVEPYAAARIFFRAERSYGTQTTGTSITFSQTGAYAEVRAMPVSM</sequence>
<proteinExistence type="predicted"/>
<name>A0ABW7JMS4_9NOCA</name>
<reference evidence="1 2" key="1">
    <citation type="submission" date="2024-10" db="EMBL/GenBank/DDBJ databases">
        <authorList>
            <person name="Riesco R."/>
        </authorList>
    </citation>
    <scope>NUCLEOTIDE SEQUENCE [LARGE SCALE GENOMIC DNA]</scope>
    <source>
        <strain evidence="1 2">NCIMB 15449</strain>
    </source>
</reference>